<gene>
    <name evidence="7" type="ORF">B0I21_10728</name>
</gene>
<keyword evidence="5" id="KW-0732">Signal</keyword>
<dbReference type="RefSeq" id="WP_133641152.1">
    <property type="nucleotide sequence ID" value="NZ_SNZV01000007.1"/>
</dbReference>
<evidence type="ECO:0000256" key="3">
    <source>
        <dbReference type="ARBA" id="ARBA00023163"/>
    </source>
</evidence>
<dbReference type="Proteomes" id="UP000294752">
    <property type="component" value="Unassembled WGS sequence"/>
</dbReference>
<evidence type="ECO:0000256" key="5">
    <source>
        <dbReference type="SAM" id="SignalP"/>
    </source>
</evidence>
<evidence type="ECO:0000313" key="8">
    <source>
        <dbReference type="Proteomes" id="UP000294752"/>
    </source>
</evidence>
<feature type="transmembrane region" description="Helical" evidence="4">
    <location>
        <begin position="303"/>
        <end position="324"/>
    </location>
</feature>
<evidence type="ECO:0000256" key="4">
    <source>
        <dbReference type="SAM" id="Phobius"/>
    </source>
</evidence>
<feature type="transmembrane region" description="Helical" evidence="4">
    <location>
        <begin position="249"/>
        <end position="265"/>
    </location>
</feature>
<dbReference type="SMART" id="SM00421">
    <property type="entry name" value="HTH_LUXR"/>
    <property type="match status" value="1"/>
</dbReference>
<keyword evidence="4" id="KW-0812">Transmembrane</keyword>
<feature type="transmembrane region" description="Helical" evidence="4">
    <location>
        <begin position="336"/>
        <end position="356"/>
    </location>
</feature>
<keyword evidence="3" id="KW-0804">Transcription</keyword>
<dbReference type="SUPFAM" id="SSF46894">
    <property type="entry name" value="C-terminal effector domain of the bipartite response regulators"/>
    <property type="match status" value="1"/>
</dbReference>
<keyword evidence="8" id="KW-1185">Reference proteome</keyword>
<dbReference type="Pfam" id="PF07695">
    <property type="entry name" value="7TMR-DISM_7TM"/>
    <property type="match status" value="1"/>
</dbReference>
<dbReference type="InterPro" id="IPR011623">
    <property type="entry name" value="7TMR_DISM_rcpt_extracell_dom1"/>
</dbReference>
<feature type="domain" description="HTH luxR-type" evidence="6">
    <location>
        <begin position="411"/>
        <end position="473"/>
    </location>
</feature>
<dbReference type="InterPro" id="IPR036388">
    <property type="entry name" value="WH-like_DNA-bd_sf"/>
</dbReference>
<evidence type="ECO:0000256" key="1">
    <source>
        <dbReference type="ARBA" id="ARBA00023015"/>
    </source>
</evidence>
<proteinExistence type="predicted"/>
<comment type="caution">
    <text evidence="7">The sequence shown here is derived from an EMBL/GenBank/DDBJ whole genome shotgun (WGS) entry which is preliminary data.</text>
</comment>
<keyword evidence="1" id="KW-0805">Transcription regulation</keyword>
<dbReference type="OrthoDB" id="9807565at2"/>
<keyword evidence="4" id="KW-1133">Transmembrane helix</keyword>
<name>A0A4R7CV14_9SPHI</name>
<protein>
    <submittedName>
        <fullName evidence="7">7TM protein involved in diverse intracellular signaling</fullName>
    </submittedName>
</protein>
<keyword evidence="4" id="KW-0472">Membrane</keyword>
<dbReference type="Pfam" id="PF00196">
    <property type="entry name" value="GerE"/>
    <property type="match status" value="1"/>
</dbReference>
<dbReference type="GO" id="GO:0006355">
    <property type="term" value="P:regulation of DNA-templated transcription"/>
    <property type="evidence" value="ECO:0007669"/>
    <property type="project" value="InterPro"/>
</dbReference>
<dbReference type="Gene3D" id="1.10.10.10">
    <property type="entry name" value="Winged helix-like DNA-binding domain superfamily/Winged helix DNA-binding domain"/>
    <property type="match status" value="1"/>
</dbReference>
<dbReference type="InterPro" id="IPR000792">
    <property type="entry name" value="Tscrpt_reg_LuxR_C"/>
</dbReference>
<dbReference type="PRINTS" id="PR00038">
    <property type="entry name" value="HTHLUXR"/>
</dbReference>
<feature type="transmembrane region" description="Helical" evidence="4">
    <location>
        <begin position="271"/>
        <end position="291"/>
    </location>
</feature>
<dbReference type="PROSITE" id="PS50043">
    <property type="entry name" value="HTH_LUXR_2"/>
    <property type="match status" value="1"/>
</dbReference>
<dbReference type="PANTHER" id="PTHR44688:SF16">
    <property type="entry name" value="DNA-BINDING TRANSCRIPTIONAL ACTIVATOR DEVR_DOSR"/>
    <property type="match status" value="1"/>
</dbReference>
<sequence length="473" mass="55047">MQFIAFYAYTVIWFLCCGTFQSANATEHATQAPVESPSKELYHNADLHSMQTESGGIWVKGIIPTHLRGKSLILQIPSANLHDYELFLHEEGELRKQSTVDVTSPVHAPSRFPRFHMQSTDSIYILHFPDRTLKIAEVQLEERGAFTSSESMRFFRIGLYYGLALMSIVFNFVFYLIFKDRRFITYCLLLLTIFITFFYEDGMFYFFSDGKWTLDYLMVWNNSITALIAVPFTMYFLDLQAFFRRYKSWYQYGTVLLLLAALLYTCTDILFFYAMVYILCFVIAGSCIVRAAMRFRKDVYARFLVLAFGLVLLTGILYVLYTHIDSHTFSFFDLGTFRLISALEIISVSFAIIYKVRALQDENEKNRRELDNYLRFIHQETPADEASLGSITSPIDENQQSDAKKYAVSERLKDLHDLTERETEVLLCIWEGLTNKEIADKLFISVSTTKYHIGNLYVKLDVKNRNQVQTLRE</sequence>
<feature type="transmembrane region" description="Helical" evidence="4">
    <location>
        <begin position="219"/>
        <end position="237"/>
    </location>
</feature>
<feature type="signal peptide" evidence="5">
    <location>
        <begin position="1"/>
        <end position="25"/>
    </location>
</feature>
<evidence type="ECO:0000259" key="6">
    <source>
        <dbReference type="PROSITE" id="PS50043"/>
    </source>
</evidence>
<dbReference type="InterPro" id="IPR016032">
    <property type="entry name" value="Sig_transdc_resp-reg_C-effctor"/>
</dbReference>
<feature type="transmembrane region" description="Helical" evidence="4">
    <location>
        <begin position="183"/>
        <end position="199"/>
    </location>
</feature>
<evidence type="ECO:0000256" key="2">
    <source>
        <dbReference type="ARBA" id="ARBA00023125"/>
    </source>
</evidence>
<dbReference type="GO" id="GO:0003677">
    <property type="term" value="F:DNA binding"/>
    <property type="evidence" value="ECO:0007669"/>
    <property type="project" value="UniProtKB-KW"/>
</dbReference>
<reference evidence="7 8" key="1">
    <citation type="submission" date="2019-03" db="EMBL/GenBank/DDBJ databases">
        <title>Genomic Encyclopedia of Type Strains, Phase III (KMG-III): the genomes of soil and plant-associated and newly described type strains.</title>
        <authorList>
            <person name="Whitman W."/>
        </authorList>
    </citation>
    <scope>NUCLEOTIDE SEQUENCE [LARGE SCALE GENOMIC DNA]</scope>
    <source>
        <strain evidence="7 8">CGMCC 1.12801</strain>
    </source>
</reference>
<accession>A0A4R7CV14</accession>
<feature type="chain" id="PRO_5020315982" evidence="5">
    <location>
        <begin position="26"/>
        <end position="473"/>
    </location>
</feature>
<dbReference type="CDD" id="cd06170">
    <property type="entry name" value="LuxR_C_like"/>
    <property type="match status" value="1"/>
</dbReference>
<feature type="transmembrane region" description="Helical" evidence="4">
    <location>
        <begin position="158"/>
        <end position="178"/>
    </location>
</feature>
<keyword evidence="2" id="KW-0238">DNA-binding</keyword>
<dbReference type="PANTHER" id="PTHR44688">
    <property type="entry name" value="DNA-BINDING TRANSCRIPTIONAL ACTIVATOR DEVR_DOSR"/>
    <property type="match status" value="1"/>
</dbReference>
<organism evidence="7 8">
    <name type="scientific">Sphingobacterium paludis</name>
    <dbReference type="NCBI Taxonomy" id="1476465"/>
    <lineage>
        <taxon>Bacteria</taxon>
        <taxon>Pseudomonadati</taxon>
        <taxon>Bacteroidota</taxon>
        <taxon>Sphingobacteriia</taxon>
        <taxon>Sphingobacteriales</taxon>
        <taxon>Sphingobacteriaceae</taxon>
        <taxon>Sphingobacterium</taxon>
    </lineage>
</organism>
<evidence type="ECO:0000313" key="7">
    <source>
        <dbReference type="EMBL" id="TDS11687.1"/>
    </source>
</evidence>
<dbReference type="EMBL" id="SNZV01000007">
    <property type="protein sequence ID" value="TDS11687.1"/>
    <property type="molecule type" value="Genomic_DNA"/>
</dbReference>
<dbReference type="AlphaFoldDB" id="A0A4R7CV14"/>